<dbReference type="InterPro" id="IPR000515">
    <property type="entry name" value="MetI-like"/>
</dbReference>
<dbReference type="PROSITE" id="PS50928">
    <property type="entry name" value="ABC_TM1"/>
    <property type="match status" value="1"/>
</dbReference>
<keyword evidence="4 7" id="KW-0812">Transmembrane</keyword>
<dbReference type="PANTHER" id="PTHR30193:SF37">
    <property type="entry name" value="INNER MEMBRANE ABC TRANSPORTER PERMEASE PROTEIN YCJO"/>
    <property type="match status" value="1"/>
</dbReference>
<dbReference type="AlphaFoldDB" id="A0A9D1MEE5"/>
<dbReference type="InterPro" id="IPR035906">
    <property type="entry name" value="MetI-like_sf"/>
</dbReference>
<sequence length="305" mass="34284">MKSEITDVSEKPALRKLQLFKRQFSGFLFAIPFLVVFTMFFIYPFFSGIVQSFQNKKGEFVWFQNYYNILFNQDFTYAEDFSRGLKNTLIFVVFSVPLLIVIPLFIAILLDIKPAGYKVFRALLFMPTVFSISAVILMWKRVLEVETGFINGVLKALNLEQINFLGSQPWAWISLLVVTVWWTMGTNIVILGAGLKNIDKAVYEAASIDGASYIRTVFSVTLPLMGGQIFVVLIMTLLASFNVYGQPRMLTSGGPNHSTEVVLMVITENLFDRPYVAAAMALMLGAIMIVISLGQAAIARRRSSD</sequence>
<dbReference type="CDD" id="cd06261">
    <property type="entry name" value="TM_PBP2"/>
    <property type="match status" value="1"/>
</dbReference>
<keyword evidence="6 7" id="KW-0472">Membrane</keyword>
<comment type="caution">
    <text evidence="9">The sequence shown here is derived from an EMBL/GenBank/DDBJ whole genome shotgun (WGS) entry which is preliminary data.</text>
</comment>
<evidence type="ECO:0000256" key="7">
    <source>
        <dbReference type="RuleBase" id="RU363032"/>
    </source>
</evidence>
<dbReference type="Gene3D" id="1.10.3720.10">
    <property type="entry name" value="MetI-like"/>
    <property type="match status" value="1"/>
</dbReference>
<evidence type="ECO:0000313" key="9">
    <source>
        <dbReference type="EMBL" id="HIU58726.1"/>
    </source>
</evidence>
<evidence type="ECO:0000256" key="1">
    <source>
        <dbReference type="ARBA" id="ARBA00004651"/>
    </source>
</evidence>
<keyword evidence="2 7" id="KW-0813">Transport</keyword>
<proteinExistence type="inferred from homology"/>
<evidence type="ECO:0000256" key="4">
    <source>
        <dbReference type="ARBA" id="ARBA00022692"/>
    </source>
</evidence>
<gene>
    <name evidence="9" type="ORF">IAC57_01360</name>
</gene>
<reference evidence="9" key="2">
    <citation type="journal article" date="2021" name="PeerJ">
        <title>Extensive microbial diversity within the chicken gut microbiome revealed by metagenomics and culture.</title>
        <authorList>
            <person name="Gilroy R."/>
            <person name="Ravi A."/>
            <person name="Getino M."/>
            <person name="Pursley I."/>
            <person name="Horton D.L."/>
            <person name="Alikhan N.F."/>
            <person name="Baker D."/>
            <person name="Gharbi K."/>
            <person name="Hall N."/>
            <person name="Watson M."/>
            <person name="Adriaenssens E.M."/>
            <person name="Foster-Nyarko E."/>
            <person name="Jarju S."/>
            <person name="Secka A."/>
            <person name="Antonio M."/>
            <person name="Oren A."/>
            <person name="Chaudhuri R.R."/>
            <person name="La Ragione R."/>
            <person name="Hildebrand F."/>
            <person name="Pallen M.J."/>
        </authorList>
    </citation>
    <scope>NUCLEOTIDE SEQUENCE</scope>
    <source>
        <strain evidence="9">11687</strain>
    </source>
</reference>
<keyword evidence="5 7" id="KW-1133">Transmembrane helix</keyword>
<dbReference type="EMBL" id="DVMZ01000039">
    <property type="protein sequence ID" value="HIU58726.1"/>
    <property type="molecule type" value="Genomic_DNA"/>
</dbReference>
<feature type="transmembrane region" description="Helical" evidence="7">
    <location>
        <begin position="275"/>
        <end position="299"/>
    </location>
</feature>
<evidence type="ECO:0000256" key="3">
    <source>
        <dbReference type="ARBA" id="ARBA00022475"/>
    </source>
</evidence>
<evidence type="ECO:0000256" key="6">
    <source>
        <dbReference type="ARBA" id="ARBA00023136"/>
    </source>
</evidence>
<feature type="transmembrane region" description="Helical" evidence="7">
    <location>
        <begin position="170"/>
        <end position="195"/>
    </location>
</feature>
<protein>
    <submittedName>
        <fullName evidence="9">Sugar ABC transporter permease</fullName>
    </submittedName>
</protein>
<dbReference type="SUPFAM" id="SSF161098">
    <property type="entry name" value="MetI-like"/>
    <property type="match status" value="1"/>
</dbReference>
<feature type="transmembrane region" description="Helical" evidence="7">
    <location>
        <begin position="89"/>
        <end position="110"/>
    </location>
</feature>
<organism evidence="9 10">
    <name type="scientific">Candidatus Scatosoma pullistercoris</name>
    <dbReference type="NCBI Taxonomy" id="2840934"/>
    <lineage>
        <taxon>Bacteria</taxon>
        <taxon>Bacillati</taxon>
        <taxon>Bacillota</taxon>
        <taxon>Clostridia</taxon>
        <taxon>Candidatus Scatosoma</taxon>
    </lineage>
</organism>
<dbReference type="Pfam" id="PF00528">
    <property type="entry name" value="BPD_transp_1"/>
    <property type="match status" value="1"/>
</dbReference>
<dbReference type="InterPro" id="IPR051393">
    <property type="entry name" value="ABC_transporter_permease"/>
</dbReference>
<feature type="domain" description="ABC transmembrane type-1" evidence="8">
    <location>
        <begin position="85"/>
        <end position="295"/>
    </location>
</feature>
<evidence type="ECO:0000259" key="8">
    <source>
        <dbReference type="PROSITE" id="PS50928"/>
    </source>
</evidence>
<dbReference type="Proteomes" id="UP000824081">
    <property type="component" value="Unassembled WGS sequence"/>
</dbReference>
<evidence type="ECO:0000313" key="10">
    <source>
        <dbReference type="Proteomes" id="UP000824081"/>
    </source>
</evidence>
<evidence type="ECO:0000256" key="2">
    <source>
        <dbReference type="ARBA" id="ARBA00022448"/>
    </source>
</evidence>
<dbReference type="PANTHER" id="PTHR30193">
    <property type="entry name" value="ABC TRANSPORTER PERMEASE PROTEIN"/>
    <property type="match status" value="1"/>
</dbReference>
<name>A0A9D1MEE5_9FIRM</name>
<comment type="similarity">
    <text evidence="7">Belongs to the binding-protein-dependent transport system permease family.</text>
</comment>
<evidence type="ECO:0000256" key="5">
    <source>
        <dbReference type="ARBA" id="ARBA00022989"/>
    </source>
</evidence>
<accession>A0A9D1MEE5</accession>
<dbReference type="GO" id="GO:0005886">
    <property type="term" value="C:plasma membrane"/>
    <property type="evidence" value="ECO:0007669"/>
    <property type="project" value="UniProtKB-SubCell"/>
</dbReference>
<comment type="subcellular location">
    <subcellularLocation>
        <location evidence="1 7">Cell membrane</location>
        <topology evidence="1 7">Multi-pass membrane protein</topology>
    </subcellularLocation>
</comment>
<dbReference type="GO" id="GO:0055085">
    <property type="term" value="P:transmembrane transport"/>
    <property type="evidence" value="ECO:0007669"/>
    <property type="project" value="InterPro"/>
</dbReference>
<feature type="transmembrane region" description="Helical" evidence="7">
    <location>
        <begin position="122"/>
        <end position="139"/>
    </location>
</feature>
<keyword evidence="3" id="KW-1003">Cell membrane</keyword>
<reference evidence="9" key="1">
    <citation type="submission" date="2020-10" db="EMBL/GenBank/DDBJ databases">
        <authorList>
            <person name="Gilroy R."/>
        </authorList>
    </citation>
    <scope>NUCLEOTIDE SEQUENCE</scope>
    <source>
        <strain evidence="9">11687</strain>
    </source>
</reference>
<feature type="transmembrane region" description="Helical" evidence="7">
    <location>
        <begin position="216"/>
        <end position="241"/>
    </location>
</feature>
<feature type="transmembrane region" description="Helical" evidence="7">
    <location>
        <begin position="24"/>
        <end position="46"/>
    </location>
</feature>